<name>A0AAV2F2F2_9ROSI</name>
<dbReference type="PANTHER" id="PTHR31639:SF312">
    <property type="entry name" value="CYCLIN-LIKE F-BOX"/>
    <property type="match status" value="1"/>
</dbReference>
<evidence type="ECO:0000259" key="1">
    <source>
        <dbReference type="PROSITE" id="PS50181"/>
    </source>
</evidence>
<protein>
    <recommendedName>
        <fullName evidence="1">F-box domain-containing protein</fullName>
    </recommendedName>
</protein>
<dbReference type="InterPro" id="IPR001810">
    <property type="entry name" value="F-box_dom"/>
</dbReference>
<evidence type="ECO:0000313" key="3">
    <source>
        <dbReference type="Proteomes" id="UP001497516"/>
    </source>
</evidence>
<dbReference type="Pfam" id="PF00646">
    <property type="entry name" value="F-box"/>
    <property type="match status" value="1"/>
</dbReference>
<dbReference type="CDD" id="cd22160">
    <property type="entry name" value="F-box_AtFBL13-like"/>
    <property type="match status" value="1"/>
</dbReference>
<dbReference type="SUPFAM" id="SSF52047">
    <property type="entry name" value="RNI-like"/>
    <property type="match status" value="1"/>
</dbReference>
<dbReference type="InterPro" id="IPR053781">
    <property type="entry name" value="F-box_AtFBL13-like"/>
</dbReference>
<dbReference type="InterPro" id="IPR036047">
    <property type="entry name" value="F-box-like_dom_sf"/>
</dbReference>
<sequence>MKRVCDSSADRITDLPADVIHRILAFLPIKDAAKTSILSRKWRHQWLSIPQLVFDNGFAQLKSDFEARSKLIMLSVYRTLLVHDGPITKFELSVPGLEFCDEIEHIVRYLSSKGVQYLELSCASPNPSTGGYKIHTSLFSALNLKSLSLNSCVFTLPTWFVGFSKLTNLKLVNAALPDGFFVDFLPKCPMLECLEVIECSGHSDKLEIAAPFLKSFSLEAYFMEICFKHAPLLSVVTLHLSEADTPDMVPLFASLPALQEFHVNYDFLRFLAHGDGETTDSSLLKHIPARLPTTLHQLTVLHMTDLVFDNSEMERVFVCLIMSSPNLRSLTVQLYRFSIEEYYQPANDEVSSIRRLLEAEDCLACLQHLREFTILQSLGAQVEMDLVRFVLATAPLVRFIHIMPIHNFDPKREKDLMRELMRYKRVSKEAEIIYNRVDKY</sequence>
<feature type="domain" description="F-box" evidence="1">
    <location>
        <begin position="9"/>
        <end position="61"/>
    </location>
</feature>
<gene>
    <name evidence="2" type="ORF">LTRI10_LOCUS33063</name>
</gene>
<organism evidence="2 3">
    <name type="scientific">Linum trigynum</name>
    <dbReference type="NCBI Taxonomy" id="586398"/>
    <lineage>
        <taxon>Eukaryota</taxon>
        <taxon>Viridiplantae</taxon>
        <taxon>Streptophyta</taxon>
        <taxon>Embryophyta</taxon>
        <taxon>Tracheophyta</taxon>
        <taxon>Spermatophyta</taxon>
        <taxon>Magnoliopsida</taxon>
        <taxon>eudicotyledons</taxon>
        <taxon>Gunneridae</taxon>
        <taxon>Pentapetalae</taxon>
        <taxon>rosids</taxon>
        <taxon>fabids</taxon>
        <taxon>Malpighiales</taxon>
        <taxon>Linaceae</taxon>
        <taxon>Linum</taxon>
    </lineage>
</organism>
<dbReference type="InterPro" id="IPR032675">
    <property type="entry name" value="LRR_dom_sf"/>
</dbReference>
<dbReference type="AlphaFoldDB" id="A0AAV2F2F2"/>
<dbReference type="Gene3D" id="1.20.1280.50">
    <property type="match status" value="1"/>
</dbReference>
<accession>A0AAV2F2F2</accession>
<dbReference type="Pfam" id="PF24758">
    <property type="entry name" value="LRR_At5g56370"/>
    <property type="match status" value="1"/>
</dbReference>
<dbReference type="InterPro" id="IPR055411">
    <property type="entry name" value="LRR_FXL15/At3g58940/PEG3-like"/>
</dbReference>
<dbReference type="SUPFAM" id="SSF81383">
    <property type="entry name" value="F-box domain"/>
    <property type="match status" value="1"/>
</dbReference>
<dbReference type="EMBL" id="OZ034819">
    <property type="protein sequence ID" value="CAL1392416.1"/>
    <property type="molecule type" value="Genomic_DNA"/>
</dbReference>
<proteinExistence type="predicted"/>
<keyword evidence="3" id="KW-1185">Reference proteome</keyword>
<evidence type="ECO:0000313" key="2">
    <source>
        <dbReference type="EMBL" id="CAL1392416.1"/>
    </source>
</evidence>
<dbReference type="Proteomes" id="UP001497516">
    <property type="component" value="Chromosome 6"/>
</dbReference>
<dbReference type="PROSITE" id="PS50181">
    <property type="entry name" value="FBOX"/>
    <property type="match status" value="1"/>
</dbReference>
<dbReference type="PANTHER" id="PTHR31639">
    <property type="entry name" value="F-BOX PROTEIN-LIKE"/>
    <property type="match status" value="1"/>
</dbReference>
<dbReference type="Gene3D" id="3.80.10.10">
    <property type="entry name" value="Ribonuclease Inhibitor"/>
    <property type="match status" value="1"/>
</dbReference>
<reference evidence="2 3" key="1">
    <citation type="submission" date="2024-04" db="EMBL/GenBank/DDBJ databases">
        <authorList>
            <person name="Fracassetti M."/>
        </authorList>
    </citation>
    <scope>NUCLEOTIDE SEQUENCE [LARGE SCALE GENOMIC DNA]</scope>
</reference>